<proteinExistence type="predicted"/>
<protein>
    <submittedName>
        <fullName evidence="1">SUKH-4 family immunity protein</fullName>
    </submittedName>
</protein>
<dbReference type="EMBL" id="CP109495">
    <property type="protein sequence ID" value="WUX54397.1"/>
    <property type="molecule type" value="Genomic_DNA"/>
</dbReference>
<name>A0ABZ2A6U5_STRNV</name>
<evidence type="ECO:0000313" key="2">
    <source>
        <dbReference type="Proteomes" id="UP001432209"/>
    </source>
</evidence>
<evidence type="ECO:0000313" key="1">
    <source>
        <dbReference type="EMBL" id="WUX54397.1"/>
    </source>
</evidence>
<reference evidence="1" key="1">
    <citation type="submission" date="2022-10" db="EMBL/GenBank/DDBJ databases">
        <title>The complete genomes of actinobacterial strains from the NBC collection.</title>
        <authorList>
            <person name="Joergensen T.S."/>
            <person name="Alvarez Arevalo M."/>
            <person name="Sterndorff E.B."/>
            <person name="Faurdal D."/>
            <person name="Vuksanovic O."/>
            <person name="Mourched A.-S."/>
            <person name="Charusanti P."/>
            <person name="Shaw S."/>
            <person name="Blin K."/>
            <person name="Weber T."/>
        </authorList>
    </citation>
    <scope>NUCLEOTIDE SEQUENCE</scope>
    <source>
        <strain evidence="1">NBC_01432</strain>
    </source>
</reference>
<organism evidence="1 2">
    <name type="scientific">Streptomyces niveus</name>
    <name type="common">Streptomyces spheroides</name>
    <dbReference type="NCBI Taxonomy" id="193462"/>
    <lineage>
        <taxon>Bacteria</taxon>
        <taxon>Bacillati</taxon>
        <taxon>Actinomycetota</taxon>
        <taxon>Actinomycetes</taxon>
        <taxon>Kitasatosporales</taxon>
        <taxon>Streptomycetaceae</taxon>
        <taxon>Streptomyces</taxon>
    </lineage>
</organism>
<accession>A0ABZ2A6U5</accession>
<sequence>MLIDIQAEQVRRACGLPGVTYFPRTAGGRLHVATAEFLSAVGLPSTKFFSPKIDLDDAERLRCRPSLKAVFDADQATCPPEAEGWEVLGDFVYATVALDTETGRVYSFGEGEVFYVPMHSDVSCLVHAVIELEAGLAELKLIPHDDQQAREQAVSRVRQRVSDRDSLPFASEDSEWSKLFDEIGFGMWG</sequence>
<dbReference type="Proteomes" id="UP001432209">
    <property type="component" value="Chromosome"/>
</dbReference>
<dbReference type="Pfam" id="PF14435">
    <property type="entry name" value="SUKH-4"/>
    <property type="match status" value="1"/>
</dbReference>
<keyword evidence="2" id="KW-1185">Reference proteome</keyword>
<dbReference type="RefSeq" id="WP_329078004.1">
    <property type="nucleotide sequence ID" value="NZ_CP108849.2"/>
</dbReference>
<gene>
    <name evidence="1" type="ORF">OG442_24175</name>
</gene>
<dbReference type="InterPro" id="IPR025851">
    <property type="entry name" value="SUKH-4"/>
</dbReference>